<reference evidence="6" key="3">
    <citation type="submission" date="2025-09" db="UniProtKB">
        <authorList>
            <consortium name="Ensembl"/>
        </authorList>
    </citation>
    <scope>IDENTIFICATION</scope>
</reference>
<protein>
    <recommendedName>
        <fullName evidence="5">AIG1-type G domain-containing protein</fullName>
    </recommendedName>
</protein>
<dbReference type="GeneID" id="110509052"/>
<keyword evidence="2" id="KW-0547">Nucleotide-binding</keyword>
<feature type="domain" description="AIG1-type G" evidence="5">
    <location>
        <begin position="33"/>
        <end position="245"/>
    </location>
</feature>
<keyword evidence="7" id="KW-1185">Reference proteome</keyword>
<keyword evidence="3" id="KW-0342">GTP-binding</keyword>
<dbReference type="Ensembl" id="ENSOMYT00000067027.2">
    <property type="protein sequence ID" value="ENSOMYP00000061565.2"/>
    <property type="gene ID" value="ENSOMYG00000028462.2"/>
</dbReference>
<dbReference type="Gene3D" id="3.40.50.300">
    <property type="entry name" value="P-loop containing nucleotide triphosphate hydrolases"/>
    <property type="match status" value="4"/>
</dbReference>
<feature type="region of interest" description="Disordered" evidence="4">
    <location>
        <begin position="960"/>
        <end position="1025"/>
    </location>
</feature>
<feature type="region of interest" description="Disordered" evidence="4">
    <location>
        <begin position="1061"/>
        <end position="1213"/>
    </location>
</feature>
<organism evidence="6 7">
    <name type="scientific">Oncorhynchus mykiss</name>
    <name type="common">Rainbow trout</name>
    <name type="synonym">Salmo gairdneri</name>
    <dbReference type="NCBI Taxonomy" id="8022"/>
    <lineage>
        <taxon>Eukaryota</taxon>
        <taxon>Metazoa</taxon>
        <taxon>Chordata</taxon>
        <taxon>Craniata</taxon>
        <taxon>Vertebrata</taxon>
        <taxon>Euteleostomi</taxon>
        <taxon>Actinopterygii</taxon>
        <taxon>Neopterygii</taxon>
        <taxon>Teleostei</taxon>
        <taxon>Protacanthopterygii</taxon>
        <taxon>Salmoniformes</taxon>
        <taxon>Salmonidae</taxon>
        <taxon>Salmoninae</taxon>
        <taxon>Oncorhynchus</taxon>
    </lineage>
</organism>
<dbReference type="GeneTree" id="ENSGT00940000164100"/>
<dbReference type="InterPro" id="IPR006703">
    <property type="entry name" value="G_AIG1"/>
</dbReference>
<evidence type="ECO:0000256" key="4">
    <source>
        <dbReference type="SAM" id="MobiDB-lite"/>
    </source>
</evidence>
<reference evidence="6" key="2">
    <citation type="submission" date="2025-08" db="UniProtKB">
        <authorList>
            <consortium name="Ensembl"/>
        </authorList>
    </citation>
    <scope>IDENTIFICATION</scope>
</reference>
<evidence type="ECO:0000256" key="1">
    <source>
        <dbReference type="ARBA" id="ARBA00008535"/>
    </source>
</evidence>
<dbReference type="SUPFAM" id="SSF52540">
    <property type="entry name" value="P-loop containing nucleoside triphosphate hydrolases"/>
    <property type="match status" value="4"/>
</dbReference>
<dbReference type="Proteomes" id="UP000694395">
    <property type="component" value="Chromosome 28"/>
</dbReference>
<evidence type="ECO:0000256" key="3">
    <source>
        <dbReference type="ARBA" id="ARBA00023134"/>
    </source>
</evidence>
<dbReference type="FunFam" id="3.40.50.300:FF:000366">
    <property type="entry name" value="GTPase, IMAP family member 2"/>
    <property type="match status" value="1"/>
</dbReference>
<evidence type="ECO:0000256" key="2">
    <source>
        <dbReference type="ARBA" id="ARBA00022741"/>
    </source>
</evidence>
<sequence>MADSASFRDEVSDPWAQRRKSVDLLPPRMSESPTEIRIVLLGKNGSEKSVVGNFILGTGAFDPIYEQSRCVRVGGQVEGKHIAVINTPDLFDPHISHDKLSEELRWCVTLSDPGPHVFLLVLQPEEFTQEEGDRIRKILDTLSDRSFDYSMVLTTHEDKRGHMAEDHPLNQMVRACRGRQHLMHLRDHTQFMADVDKIVKENGGGYLTCDVFEDATSDMVQGKEEIHRSKTDGSLKSSSEEELGKDVLEQGESAQLHNWEKVKKIGLTLLKQTRSGEKCVSPLRIVLLGRSDDKKKTVGNMILQQRAFPGIGLSAGLFTKIQQCESASGKVNGKSVTVVKTPDFFALPVESLMQEMERCKTLSAPGPHGVLLVLKPEEFTEENRNTFKLILSIFGKEAFKYSMVIITHEGVTGNPHLRQMIEECGGRHHEMYKQGSDHKKLTQKIEKMVEENEWRYLTSNEETTHDTMTPKAQRLNVVLCGRGGAGKTSIANVILGQTESSPKSSSSSVCVKREGEVCGRPVTLIELPALYGTHLTQEEVMRETFHCVSLCDSGVHAFLMVVPLGPITDEDKGELETIQKILSSRVNDFVMVLFRQDNIPVDKTAVDFVEQNADTKQLIKICGGRFKIFDASKIENTKQTTELVTEIVKMMDQNRTCYTLYMYMEAKHQSELDQNRRIKDLEERIRNMSQGAEMECSSTECIRVVLIGKTGNGKSSSANTILGRDEFKSKSSTDSVTTVCKKAVGKVDGRTVSVVDTPGLFDTTLSNKDVQKEIVKCVSLSAPGPHVFIIVLTIGRITKEELDTLDLIEKTFGPRAGMFCLVLSTRGGDLKNESIQDYIGESKIAKLHKLIRDCGDRFHVFNNNNDNNCTQVTELIKKMNKMVSMNKGSFYTNEMFQEAEAAIKQKQEAILKEREAEIKAAMEKLKVGHESDMEKMKSKLEEERLKVQRERQLRENMLREREEAIRKEHEDKEKAETEERELEDKKRKEDEKLKKEIWDTEKEKMEKEIKTQEIKLKNLQKEKEEEYKMRMEKLRKEEKDKEERQINQEWKFDKLKREQEEEIKRREKEEDERRKKEEKERQEWQRKIEEAEKGQTELQEVMRSEKEEWEEQLKKERDRQQEEERLRRQMEADTLVEQEEKQRTLREEFERERERDRIKMKESEDQRRETEQKERERIEKDFEEKRRELTDKMTTQREQWERERGEEHERRIQEDVNRRVEERLRLRKLEETFHQEREEENMRKEKEDKVRREQEEKKWKEMRADYERKTKEMMDKYEQEARRHAEEMNNFKEKYENDFQKLLDQHEEEKEKLILKHKGEYDLLNALYGHDKTKLTEKINELQETHEEEIKHLYKCVVQ</sequence>
<proteinExistence type="inferred from homology"/>
<accession>A0A8C7S868</accession>
<feature type="compositionally biased region" description="Basic and acidic residues" evidence="4">
    <location>
        <begin position="1061"/>
        <end position="1131"/>
    </location>
</feature>
<dbReference type="PROSITE" id="PS51720">
    <property type="entry name" value="G_AIG1"/>
    <property type="match status" value="3"/>
</dbReference>
<dbReference type="KEGG" id="omy:110509052"/>
<gene>
    <name evidence="6" type="primary">LOC110509052</name>
</gene>
<feature type="domain" description="AIG1-type G" evidence="5">
    <location>
        <begin position="699"/>
        <end position="900"/>
    </location>
</feature>
<evidence type="ECO:0000259" key="5">
    <source>
        <dbReference type="PROSITE" id="PS51720"/>
    </source>
</evidence>
<dbReference type="GO" id="GO:0005525">
    <property type="term" value="F:GTP binding"/>
    <property type="evidence" value="ECO:0007669"/>
    <property type="project" value="UniProtKB-KW"/>
</dbReference>
<feature type="region of interest" description="Disordered" evidence="4">
    <location>
        <begin position="222"/>
        <end position="243"/>
    </location>
</feature>
<dbReference type="PANTHER" id="PTHR10903:SF170">
    <property type="entry name" value="GTPASE IMAP FAMILY MEMBER 7"/>
    <property type="match status" value="1"/>
</dbReference>
<dbReference type="PANTHER" id="PTHR10903">
    <property type="entry name" value="GTPASE, IMAP FAMILY MEMBER-RELATED"/>
    <property type="match status" value="1"/>
</dbReference>
<evidence type="ECO:0000313" key="7">
    <source>
        <dbReference type="Proteomes" id="UP000694395"/>
    </source>
</evidence>
<feature type="domain" description="AIG1-type G" evidence="5">
    <location>
        <begin position="472"/>
        <end position="667"/>
    </location>
</feature>
<dbReference type="RefSeq" id="XP_021445674.2">
    <property type="nucleotide sequence ID" value="XM_021589999.2"/>
</dbReference>
<feature type="region of interest" description="Disordered" evidence="4">
    <location>
        <begin position="1235"/>
        <end position="1254"/>
    </location>
</feature>
<dbReference type="OrthoDB" id="8954335at2759"/>
<reference evidence="6" key="1">
    <citation type="submission" date="2020-07" db="EMBL/GenBank/DDBJ databases">
        <title>A long reads based de novo assembly of the rainbow trout Arlee double haploid line genome.</title>
        <authorList>
            <person name="Gao G."/>
            <person name="Palti Y."/>
        </authorList>
    </citation>
    <scope>NUCLEOTIDE SEQUENCE [LARGE SCALE GENOMIC DNA]</scope>
</reference>
<evidence type="ECO:0000313" key="6">
    <source>
        <dbReference type="Ensembl" id="ENSOMYP00000061565.2"/>
    </source>
</evidence>
<dbReference type="InterPro" id="IPR027417">
    <property type="entry name" value="P-loop_NTPase"/>
</dbReference>
<comment type="similarity">
    <text evidence="1">Belongs to the TRAFAC class TrmE-Era-EngA-EngB-Septin-like GTPase superfamily. AIG1/Toc34/Toc159-like paraseptin GTPase family. IAN subfamily.</text>
</comment>
<feature type="compositionally biased region" description="Basic and acidic residues" evidence="4">
    <location>
        <begin position="1138"/>
        <end position="1213"/>
    </location>
</feature>
<dbReference type="CDD" id="cd01852">
    <property type="entry name" value="AIG1"/>
    <property type="match status" value="1"/>
</dbReference>
<dbReference type="Pfam" id="PF04548">
    <property type="entry name" value="AIG1"/>
    <property type="match status" value="4"/>
</dbReference>
<dbReference type="InterPro" id="IPR045058">
    <property type="entry name" value="GIMA/IAN/Toc"/>
</dbReference>
<name>A0A8C7S868_ONCMY</name>